<evidence type="ECO:0000256" key="2">
    <source>
        <dbReference type="SAM" id="MobiDB-lite"/>
    </source>
</evidence>
<dbReference type="AlphaFoldDB" id="A0A4W5LCF0"/>
<accession>A0A4W5LCF0</accession>
<dbReference type="InterPro" id="IPR009003">
    <property type="entry name" value="Peptidase_S1_PA"/>
</dbReference>
<keyword evidence="5" id="KW-1185">Reference proteome</keyword>
<reference evidence="5" key="1">
    <citation type="submission" date="2018-06" db="EMBL/GenBank/DDBJ databases">
        <title>Genome assembly of Danube salmon.</title>
        <authorList>
            <person name="Macqueen D.J."/>
            <person name="Gundappa M.K."/>
        </authorList>
    </citation>
    <scope>NUCLEOTIDE SEQUENCE [LARGE SCALE GENOMIC DNA]</scope>
</reference>
<dbReference type="GeneTree" id="ENSGT01040000241397"/>
<reference evidence="4" key="3">
    <citation type="submission" date="2025-09" db="UniProtKB">
        <authorList>
            <consortium name="Ensembl"/>
        </authorList>
    </citation>
    <scope>IDENTIFICATION</scope>
</reference>
<dbReference type="GO" id="GO:0006508">
    <property type="term" value="P:proteolysis"/>
    <property type="evidence" value="ECO:0007669"/>
    <property type="project" value="InterPro"/>
</dbReference>
<dbReference type="InterPro" id="IPR043504">
    <property type="entry name" value="Peptidase_S1_PA_chymotrypsin"/>
</dbReference>
<dbReference type="PANTHER" id="PTHR24271:SF96">
    <property type="entry name" value="GRANZYME A-RELATED"/>
    <property type="match status" value="1"/>
</dbReference>
<dbReference type="GO" id="GO:0004252">
    <property type="term" value="F:serine-type endopeptidase activity"/>
    <property type="evidence" value="ECO:0007669"/>
    <property type="project" value="InterPro"/>
</dbReference>
<protein>
    <recommendedName>
        <fullName evidence="3">Peptidase S1 domain-containing protein</fullName>
    </recommendedName>
</protein>
<dbReference type="SUPFAM" id="SSF50494">
    <property type="entry name" value="Trypsin-like serine proteases"/>
    <property type="match status" value="1"/>
</dbReference>
<evidence type="ECO:0000313" key="4">
    <source>
        <dbReference type="Ensembl" id="ENSHHUP00000023310.1"/>
    </source>
</evidence>
<evidence type="ECO:0000313" key="5">
    <source>
        <dbReference type="Proteomes" id="UP000314982"/>
    </source>
</evidence>
<dbReference type="InterPro" id="IPR001254">
    <property type="entry name" value="Trypsin_dom"/>
</dbReference>
<proteinExistence type="predicted"/>
<dbReference type="Gene3D" id="2.40.10.10">
    <property type="entry name" value="Trypsin-like serine proteases"/>
    <property type="match status" value="2"/>
</dbReference>
<dbReference type="Ensembl" id="ENSHHUT00000024191.1">
    <property type="protein sequence ID" value="ENSHHUP00000023310.1"/>
    <property type="gene ID" value="ENSHHUG00000014619.1"/>
</dbReference>
<feature type="region of interest" description="Disordered" evidence="2">
    <location>
        <begin position="52"/>
        <end position="72"/>
    </location>
</feature>
<dbReference type="PROSITE" id="PS50240">
    <property type="entry name" value="TRYPSIN_DOM"/>
    <property type="match status" value="1"/>
</dbReference>
<evidence type="ECO:0000259" key="3">
    <source>
        <dbReference type="PROSITE" id="PS50240"/>
    </source>
</evidence>
<dbReference type="SMART" id="SM00020">
    <property type="entry name" value="Tryp_SPc"/>
    <property type="match status" value="1"/>
</dbReference>
<reference evidence="4" key="2">
    <citation type="submission" date="2025-08" db="UniProtKB">
        <authorList>
            <consortium name="Ensembl"/>
        </authorList>
    </citation>
    <scope>IDENTIFICATION</scope>
</reference>
<name>A0A4W5LCF0_9TELE</name>
<dbReference type="PANTHER" id="PTHR24271">
    <property type="entry name" value="KALLIKREIN-RELATED"/>
    <property type="match status" value="1"/>
</dbReference>
<organism evidence="4 5">
    <name type="scientific">Hucho hucho</name>
    <name type="common">huchen</name>
    <dbReference type="NCBI Taxonomy" id="62062"/>
    <lineage>
        <taxon>Eukaryota</taxon>
        <taxon>Metazoa</taxon>
        <taxon>Chordata</taxon>
        <taxon>Craniata</taxon>
        <taxon>Vertebrata</taxon>
        <taxon>Euteleostomi</taxon>
        <taxon>Actinopterygii</taxon>
        <taxon>Neopterygii</taxon>
        <taxon>Teleostei</taxon>
        <taxon>Protacanthopterygii</taxon>
        <taxon>Salmoniformes</taxon>
        <taxon>Salmonidae</taxon>
        <taxon>Salmoninae</taxon>
        <taxon>Hucho</taxon>
    </lineage>
</organism>
<sequence length="188" mass="20342">MDGNYVRLGAHPSGHSDVTLVEKNNIHKFMEGGKEHDIMLLHLTVELTTKDTTFAKPPDRSNPPDPSKTSKPKIDEVVQIAGYAATAADPKNMKVIGQSATLQCADQKVITCVPTNVFSGQHTFCAQEHGVDTCSGDSGGGVVYKDQLYGVFVADNNKKACSATSYSMDVCEYKKWISVTTGITSWEP</sequence>
<feature type="domain" description="Peptidase S1" evidence="3">
    <location>
        <begin position="1"/>
        <end position="182"/>
    </location>
</feature>
<keyword evidence="1" id="KW-1015">Disulfide bond</keyword>
<dbReference type="STRING" id="62062.ENSHHUP00000023310"/>
<dbReference type="Proteomes" id="UP000314982">
    <property type="component" value="Unassembled WGS sequence"/>
</dbReference>
<dbReference type="Pfam" id="PF00089">
    <property type="entry name" value="Trypsin"/>
    <property type="match status" value="1"/>
</dbReference>
<evidence type="ECO:0000256" key="1">
    <source>
        <dbReference type="ARBA" id="ARBA00023157"/>
    </source>
</evidence>